<sequence>MSVTVYSGNLNPTAPAFLPANLYPTPFFIPTRIYHPLPPPLYPLHLPPFFPNFTGPLLPPPYHLPLTSITPTRAVMLLSVPGDVTESSIRRDLEVFGEVRGVQMEIVNEGIVTVHFYNLRDSQRALKEIRNKRHMQQEQAGSGGAGCYTAARGLISGRFVWAHFVFPQLTAVPQGNNQGSLVIMNLEPTVSSSTLRQIFQVYGEVKELRETPYKREQRFVEFYDVRDAALALREMDGKSIDGKPIVVQFSRPGGFSRKLFLASRFNKNFFFNHHFPPPPPALTYHHRRLPSSAGQFRRKGSMKVNTRRNQKQPYERQEKYINNTKRTKEHVNKNVSDGCFVINEDAIAGESSGCRDGRTTVMIKNIPNKYSQKLLLNLLDSHCNDCNQKIIDEGNNNTPMSSYDFVYLPIDFSNKCNVGYGFVNMTSPEAVWRLYKAFHNQQWGVFKSTKICEVTYARLQEHFKKSRGPGVEMEKYMPVLFSPPRDGRLLTEPIPVADLGAKPVSEDSCHSRDDRSVVSCSSDKTLEEGSDGERLEKTAAFRMTKA</sequence>
<dbReference type="GO" id="GO:0003723">
    <property type="term" value="F:RNA binding"/>
    <property type="evidence" value="ECO:0007669"/>
    <property type="project" value="UniProtKB-UniRule"/>
</dbReference>
<evidence type="ECO:0000256" key="4">
    <source>
        <dbReference type="PROSITE-ProRule" id="PRU00176"/>
    </source>
</evidence>
<dbReference type="Proteomes" id="UP000489600">
    <property type="component" value="Unassembled WGS sequence"/>
</dbReference>
<evidence type="ECO:0000313" key="8">
    <source>
        <dbReference type="Proteomes" id="UP000489600"/>
    </source>
</evidence>
<dbReference type="GO" id="GO:0051321">
    <property type="term" value="P:meiotic cell cycle"/>
    <property type="evidence" value="ECO:0007669"/>
    <property type="project" value="UniProtKB-KW"/>
</dbReference>
<gene>
    <name evidence="7" type="ORF">ANE_LOCUS4857</name>
</gene>
<evidence type="ECO:0000259" key="6">
    <source>
        <dbReference type="PROSITE" id="PS50102"/>
    </source>
</evidence>
<protein>
    <recommendedName>
        <fullName evidence="6">RRM domain-containing protein</fullName>
    </recommendedName>
</protein>
<evidence type="ECO:0000313" key="7">
    <source>
        <dbReference type="EMBL" id="VVA94412.1"/>
    </source>
</evidence>
<feature type="domain" description="RRM" evidence="6">
    <location>
        <begin position="73"/>
        <end position="142"/>
    </location>
</feature>
<dbReference type="InterPro" id="IPR034458">
    <property type="entry name" value="EAR1-like_RRM3"/>
</dbReference>
<dbReference type="OrthoDB" id="417481at2759"/>
<organism evidence="7 8">
    <name type="scientific">Arabis nemorensis</name>
    <dbReference type="NCBI Taxonomy" id="586526"/>
    <lineage>
        <taxon>Eukaryota</taxon>
        <taxon>Viridiplantae</taxon>
        <taxon>Streptophyta</taxon>
        <taxon>Embryophyta</taxon>
        <taxon>Tracheophyta</taxon>
        <taxon>Spermatophyta</taxon>
        <taxon>Magnoliopsida</taxon>
        <taxon>eudicotyledons</taxon>
        <taxon>Gunneridae</taxon>
        <taxon>Pentapetalae</taxon>
        <taxon>rosids</taxon>
        <taxon>malvids</taxon>
        <taxon>Brassicales</taxon>
        <taxon>Brassicaceae</taxon>
        <taxon>Arabideae</taxon>
        <taxon>Arabis</taxon>
    </lineage>
</organism>
<feature type="compositionally biased region" description="Basic residues" evidence="5">
    <location>
        <begin position="296"/>
        <end position="310"/>
    </location>
</feature>
<comment type="caution">
    <text evidence="7">The sequence shown here is derived from an EMBL/GenBank/DDBJ whole genome shotgun (WGS) entry which is preliminary data.</text>
</comment>
<dbReference type="CDD" id="cd12530">
    <property type="entry name" value="RRM3_EAR1_like"/>
    <property type="match status" value="1"/>
</dbReference>
<dbReference type="InterPro" id="IPR035979">
    <property type="entry name" value="RBD_domain_sf"/>
</dbReference>
<dbReference type="FunFam" id="3.30.70.330:FF:000101">
    <property type="entry name" value="Protein MEI2-like 1"/>
    <property type="match status" value="1"/>
</dbReference>
<dbReference type="FunFam" id="3.30.70.330:FF:001402">
    <property type="entry name" value="Terminal EAR1-like 1"/>
    <property type="match status" value="1"/>
</dbReference>
<dbReference type="Gene3D" id="3.30.70.330">
    <property type="match status" value="3"/>
</dbReference>
<keyword evidence="3" id="KW-0469">Meiosis</keyword>
<keyword evidence="2 4" id="KW-0694">RNA-binding</keyword>
<reference evidence="7" key="1">
    <citation type="submission" date="2019-07" db="EMBL/GenBank/DDBJ databases">
        <authorList>
            <person name="Dittberner H."/>
        </authorList>
    </citation>
    <scope>NUCLEOTIDE SEQUENCE [LARGE SCALE GENOMIC DNA]</scope>
</reference>
<dbReference type="InterPro" id="IPR007201">
    <property type="entry name" value="Mei2-like_Rrm_C"/>
</dbReference>
<feature type="compositionally biased region" description="Basic and acidic residues" evidence="5">
    <location>
        <begin position="504"/>
        <end position="516"/>
    </location>
</feature>
<dbReference type="SUPFAM" id="SSF54928">
    <property type="entry name" value="RNA-binding domain, RBD"/>
    <property type="match status" value="2"/>
</dbReference>
<accession>A0A565AYC9</accession>
<evidence type="ECO:0000256" key="5">
    <source>
        <dbReference type="SAM" id="MobiDB-lite"/>
    </source>
</evidence>
<proteinExistence type="predicted"/>
<dbReference type="Pfam" id="PF00076">
    <property type="entry name" value="RRM_1"/>
    <property type="match status" value="1"/>
</dbReference>
<dbReference type="PANTHER" id="PTHR23189">
    <property type="entry name" value="RNA RECOGNITION MOTIF-CONTAINING"/>
    <property type="match status" value="1"/>
</dbReference>
<feature type="region of interest" description="Disordered" evidence="5">
    <location>
        <begin position="293"/>
        <end position="313"/>
    </location>
</feature>
<dbReference type="PROSITE" id="PS50102">
    <property type="entry name" value="RRM"/>
    <property type="match status" value="2"/>
</dbReference>
<dbReference type="SMART" id="SM00360">
    <property type="entry name" value="RRM"/>
    <property type="match status" value="2"/>
</dbReference>
<dbReference type="InterPro" id="IPR000504">
    <property type="entry name" value="RRM_dom"/>
</dbReference>
<evidence type="ECO:0000256" key="1">
    <source>
        <dbReference type="ARBA" id="ARBA00022737"/>
    </source>
</evidence>
<keyword evidence="8" id="KW-1185">Reference proteome</keyword>
<feature type="domain" description="RRM" evidence="6">
    <location>
        <begin position="179"/>
        <end position="252"/>
    </location>
</feature>
<name>A0A565AYC9_9BRAS</name>
<dbReference type="InterPro" id="IPR012677">
    <property type="entry name" value="Nucleotide-bd_a/b_plait_sf"/>
</dbReference>
<evidence type="ECO:0000256" key="2">
    <source>
        <dbReference type="ARBA" id="ARBA00022884"/>
    </source>
</evidence>
<dbReference type="EMBL" id="CABITT030000002">
    <property type="protein sequence ID" value="VVA94412.1"/>
    <property type="molecule type" value="Genomic_DNA"/>
</dbReference>
<evidence type="ECO:0000256" key="3">
    <source>
        <dbReference type="ARBA" id="ARBA00023254"/>
    </source>
</evidence>
<keyword evidence="1" id="KW-0677">Repeat</keyword>
<feature type="region of interest" description="Disordered" evidence="5">
    <location>
        <begin position="502"/>
        <end position="546"/>
    </location>
</feature>
<dbReference type="Pfam" id="PF04059">
    <property type="entry name" value="RRM_2"/>
    <property type="match status" value="1"/>
</dbReference>
<dbReference type="AlphaFoldDB" id="A0A565AYC9"/>
<feature type="compositionally biased region" description="Basic and acidic residues" evidence="5">
    <location>
        <begin position="524"/>
        <end position="539"/>
    </location>
</feature>